<organism evidence="2 3">
    <name type="scientific">Halosegnis marinus</name>
    <dbReference type="NCBI Taxonomy" id="3034023"/>
    <lineage>
        <taxon>Archaea</taxon>
        <taxon>Methanobacteriati</taxon>
        <taxon>Methanobacteriota</taxon>
        <taxon>Stenosarchaea group</taxon>
        <taxon>Halobacteria</taxon>
        <taxon>Halobacteriales</taxon>
        <taxon>Natronomonadaceae</taxon>
        <taxon>Halosegnis</taxon>
    </lineage>
</organism>
<name>A0ABD5ZT50_9EURY</name>
<accession>A0ABD5ZT50</accession>
<dbReference type="RefSeq" id="WP_276236241.1">
    <property type="nucleotide sequence ID" value="NZ_CP119803.1"/>
</dbReference>
<evidence type="ECO:0000256" key="1">
    <source>
        <dbReference type="SAM" id="MobiDB-lite"/>
    </source>
</evidence>
<reference evidence="2 3" key="1">
    <citation type="journal article" date="2019" name="Int. J. Syst. Evol. Microbiol.">
        <title>The Global Catalogue of Microorganisms (GCM) 10K type strain sequencing project: providing services to taxonomists for standard genome sequencing and annotation.</title>
        <authorList>
            <consortium name="The Broad Institute Genomics Platform"/>
            <consortium name="The Broad Institute Genome Sequencing Center for Infectious Disease"/>
            <person name="Wu L."/>
            <person name="Ma J."/>
        </authorList>
    </citation>
    <scope>NUCLEOTIDE SEQUENCE [LARGE SCALE GENOMIC DNA]</scope>
    <source>
        <strain evidence="2 3">DT85</strain>
    </source>
</reference>
<feature type="compositionally biased region" description="Acidic residues" evidence="1">
    <location>
        <begin position="12"/>
        <end position="21"/>
    </location>
</feature>
<dbReference type="EMBL" id="JBHTAP010000002">
    <property type="protein sequence ID" value="MFC7236648.1"/>
    <property type="molecule type" value="Genomic_DNA"/>
</dbReference>
<protein>
    <submittedName>
        <fullName evidence="2">Uncharacterized protein</fullName>
    </submittedName>
</protein>
<feature type="compositionally biased region" description="Basic and acidic residues" evidence="1">
    <location>
        <begin position="22"/>
        <end position="31"/>
    </location>
</feature>
<dbReference type="GeneID" id="79268387"/>
<dbReference type="Proteomes" id="UP001596398">
    <property type="component" value="Unassembled WGS sequence"/>
</dbReference>
<sequence>MTGMKEGAGDDPFADDPEEERSEQAVDERQPADTPHADTSSGGPAASLEEPAVQSDRQYPYFLTRDTVKEGRTNEAVFFLRDQYATHEDDVHDAVEELLGDDVYLTDLREAMVATADAEAIAAQLREWGHGVK</sequence>
<proteinExistence type="predicted"/>
<dbReference type="AlphaFoldDB" id="A0ABD5ZT50"/>
<keyword evidence="3" id="KW-1185">Reference proteome</keyword>
<evidence type="ECO:0000313" key="2">
    <source>
        <dbReference type="EMBL" id="MFC7236648.1"/>
    </source>
</evidence>
<comment type="caution">
    <text evidence="2">The sequence shown here is derived from an EMBL/GenBank/DDBJ whole genome shotgun (WGS) entry which is preliminary data.</text>
</comment>
<feature type="region of interest" description="Disordered" evidence="1">
    <location>
        <begin position="1"/>
        <end position="59"/>
    </location>
</feature>
<dbReference type="Pfam" id="PF25925">
    <property type="entry name" value="DUF7970"/>
    <property type="match status" value="1"/>
</dbReference>
<evidence type="ECO:0000313" key="3">
    <source>
        <dbReference type="Proteomes" id="UP001596398"/>
    </source>
</evidence>
<dbReference type="InterPro" id="IPR058276">
    <property type="entry name" value="DUF7970"/>
</dbReference>
<gene>
    <name evidence="2" type="ORF">ACFQJ4_15210</name>
</gene>